<keyword evidence="4" id="KW-1185">Reference proteome</keyword>
<feature type="region of interest" description="Disordered" evidence="1">
    <location>
        <begin position="1"/>
        <end position="44"/>
    </location>
</feature>
<protein>
    <submittedName>
        <fullName evidence="3">Uncharacterized protein</fullName>
    </submittedName>
</protein>
<evidence type="ECO:0000313" key="3">
    <source>
        <dbReference type="EMBL" id="MBE1486014.1"/>
    </source>
</evidence>
<name>A0A927R3Y8_9ACTN</name>
<keyword evidence="2" id="KW-1133">Transmembrane helix</keyword>
<organism evidence="3 4">
    <name type="scientific">Plantactinospora soyae</name>
    <dbReference type="NCBI Taxonomy" id="1544732"/>
    <lineage>
        <taxon>Bacteria</taxon>
        <taxon>Bacillati</taxon>
        <taxon>Actinomycetota</taxon>
        <taxon>Actinomycetes</taxon>
        <taxon>Micromonosporales</taxon>
        <taxon>Micromonosporaceae</taxon>
        <taxon>Plantactinospora</taxon>
    </lineage>
</organism>
<dbReference type="Proteomes" id="UP000649753">
    <property type="component" value="Unassembled WGS sequence"/>
</dbReference>
<evidence type="ECO:0000313" key="4">
    <source>
        <dbReference type="Proteomes" id="UP000649753"/>
    </source>
</evidence>
<reference evidence="3" key="1">
    <citation type="submission" date="2020-10" db="EMBL/GenBank/DDBJ databases">
        <title>Sequencing the genomes of 1000 actinobacteria strains.</title>
        <authorList>
            <person name="Klenk H.-P."/>
        </authorList>
    </citation>
    <scope>NUCLEOTIDE SEQUENCE</scope>
    <source>
        <strain evidence="3">DSM 46832</strain>
    </source>
</reference>
<keyword evidence="2" id="KW-0472">Membrane</keyword>
<dbReference type="RefSeq" id="WP_192766112.1">
    <property type="nucleotide sequence ID" value="NZ_JADBEB010000001.1"/>
</dbReference>
<dbReference type="AlphaFoldDB" id="A0A927R3Y8"/>
<proteinExistence type="predicted"/>
<gene>
    <name evidence="3" type="ORF">H4W31_001652</name>
</gene>
<feature type="compositionally biased region" description="Gly residues" evidence="1">
    <location>
        <begin position="217"/>
        <end position="226"/>
    </location>
</feature>
<comment type="caution">
    <text evidence="3">The sequence shown here is derived from an EMBL/GenBank/DDBJ whole genome shotgun (WGS) entry which is preliminary data.</text>
</comment>
<feature type="transmembrane region" description="Helical" evidence="2">
    <location>
        <begin position="185"/>
        <end position="206"/>
    </location>
</feature>
<feature type="region of interest" description="Disordered" evidence="1">
    <location>
        <begin position="215"/>
        <end position="272"/>
    </location>
</feature>
<feature type="transmembrane region" description="Helical" evidence="2">
    <location>
        <begin position="111"/>
        <end position="133"/>
    </location>
</feature>
<accession>A0A927R3Y8</accession>
<sequence>MSSDLPIPRQDRSAGRQESAPDDPPQPRDEIDTTTDTPSIVSWGERPRGGRLANLAISRLGGDARLVPVVGILGAGAVFASLLGDWTVTIMPTEGTSSDSPVELASGVGELATFGTAYLFGVLGMIGCLALVFFGSPGIRHNARVLGLTFSAVVLGVLVAVTGSLDSLTNGWQVYGELEGLTIEYGQGLVMAYVGTGGLGLALLLAGRFVRRTGTATGPGDGGGTPTGPATPEESDWPWRRPRSASEPEPDDGDDRSAPIDLTVTPTKPFTH</sequence>
<dbReference type="EMBL" id="JADBEB010000001">
    <property type="protein sequence ID" value="MBE1486014.1"/>
    <property type="molecule type" value="Genomic_DNA"/>
</dbReference>
<evidence type="ECO:0000256" key="2">
    <source>
        <dbReference type="SAM" id="Phobius"/>
    </source>
</evidence>
<feature type="transmembrane region" description="Helical" evidence="2">
    <location>
        <begin position="145"/>
        <end position="165"/>
    </location>
</feature>
<keyword evidence="2" id="KW-0812">Transmembrane</keyword>
<feature type="transmembrane region" description="Helical" evidence="2">
    <location>
        <begin position="66"/>
        <end position="91"/>
    </location>
</feature>
<evidence type="ECO:0000256" key="1">
    <source>
        <dbReference type="SAM" id="MobiDB-lite"/>
    </source>
</evidence>